<dbReference type="AlphaFoldDB" id="A0A1T5B490"/>
<dbReference type="OrthoDB" id="7594920at2"/>
<dbReference type="Gene3D" id="1.10.10.10">
    <property type="entry name" value="Winged helix-like DNA-binding domain superfamily/Winged helix DNA-binding domain"/>
    <property type="match status" value="1"/>
</dbReference>
<keyword evidence="3" id="KW-1185">Reference proteome</keyword>
<dbReference type="Pfam" id="PF13463">
    <property type="entry name" value="HTH_27"/>
    <property type="match status" value="1"/>
</dbReference>
<evidence type="ECO:0000313" key="3">
    <source>
        <dbReference type="Proteomes" id="UP000190044"/>
    </source>
</evidence>
<gene>
    <name evidence="2" type="ORF">SAMN06295937_1005127</name>
</gene>
<evidence type="ECO:0000259" key="1">
    <source>
        <dbReference type="Pfam" id="PF13463"/>
    </source>
</evidence>
<dbReference type="GO" id="GO:0003700">
    <property type="term" value="F:DNA-binding transcription factor activity"/>
    <property type="evidence" value="ECO:0007669"/>
    <property type="project" value="InterPro"/>
</dbReference>
<dbReference type="RefSeq" id="WP_079637823.1">
    <property type="nucleotide sequence ID" value="NZ_FUYP01000005.1"/>
</dbReference>
<reference evidence="3" key="1">
    <citation type="submission" date="2017-02" db="EMBL/GenBank/DDBJ databases">
        <authorList>
            <person name="Varghese N."/>
            <person name="Submissions S."/>
        </authorList>
    </citation>
    <scope>NUCLEOTIDE SEQUENCE [LARGE SCALE GENOMIC DNA]</scope>
    <source>
        <strain evidence="3">R11H</strain>
    </source>
</reference>
<protein>
    <submittedName>
        <fullName evidence="2">Transcriptional regulator, MarR family</fullName>
    </submittedName>
</protein>
<accession>A0A1T5B490</accession>
<evidence type="ECO:0000313" key="2">
    <source>
        <dbReference type="EMBL" id="SKB42078.1"/>
    </source>
</evidence>
<dbReference type="PRINTS" id="PR00598">
    <property type="entry name" value="HTHMARR"/>
</dbReference>
<dbReference type="InterPro" id="IPR000835">
    <property type="entry name" value="HTH_MarR-typ"/>
</dbReference>
<name>A0A1T5B490_9SPHN</name>
<dbReference type="InterPro" id="IPR036390">
    <property type="entry name" value="WH_DNA-bd_sf"/>
</dbReference>
<dbReference type="Proteomes" id="UP000190044">
    <property type="component" value="Unassembled WGS sequence"/>
</dbReference>
<dbReference type="SUPFAM" id="SSF46785">
    <property type="entry name" value="Winged helix' DNA-binding domain"/>
    <property type="match status" value="1"/>
</dbReference>
<organism evidence="2 3">
    <name type="scientific">Sphingopyxis flava</name>
    <dbReference type="NCBI Taxonomy" id="1507287"/>
    <lineage>
        <taxon>Bacteria</taxon>
        <taxon>Pseudomonadati</taxon>
        <taxon>Pseudomonadota</taxon>
        <taxon>Alphaproteobacteria</taxon>
        <taxon>Sphingomonadales</taxon>
        <taxon>Sphingomonadaceae</taxon>
        <taxon>Sphingopyxis</taxon>
    </lineage>
</organism>
<dbReference type="EMBL" id="FUYP01000005">
    <property type="protein sequence ID" value="SKB42078.1"/>
    <property type="molecule type" value="Genomic_DNA"/>
</dbReference>
<feature type="domain" description="HTH marR-type" evidence="1">
    <location>
        <begin position="89"/>
        <end position="137"/>
    </location>
</feature>
<dbReference type="InterPro" id="IPR036388">
    <property type="entry name" value="WH-like_DNA-bd_sf"/>
</dbReference>
<proteinExistence type="predicted"/>
<sequence length="160" mass="17944">MQQFSNLEISEIKSRIDQIQQLLVSRTAAPAERDPGAIPTPPDMVERIAFNIEVRRMRRSHFPGAQMGGASWGMMLDLMLARANGRRLSASDLSTGAEVPLSSGLRMIAALEQQGYVQRTLDEKDRRRSIVRLTEEGVSRMTAFFDAVANAWLDRQRRAA</sequence>